<reference evidence="2 3" key="1">
    <citation type="submission" date="2018-06" db="EMBL/GenBank/DDBJ databases">
        <authorList>
            <consortium name="Pathogen Informatics"/>
            <person name="Doyle S."/>
        </authorList>
    </citation>
    <scope>NUCLEOTIDE SEQUENCE [LARGE SCALE GENOMIC DNA]</scope>
    <source>
        <strain evidence="2 3">NCTC12123</strain>
    </source>
</reference>
<dbReference type="Pfam" id="PF20142">
    <property type="entry name" value="Scaffold"/>
    <property type="match status" value="1"/>
</dbReference>
<dbReference type="Proteomes" id="UP000255163">
    <property type="component" value="Unassembled WGS sequence"/>
</dbReference>
<evidence type="ECO:0000313" key="3">
    <source>
        <dbReference type="Proteomes" id="UP000255163"/>
    </source>
</evidence>
<organism evidence="2 3">
    <name type="scientific">Enterobacter asburiae</name>
    <dbReference type="NCBI Taxonomy" id="61645"/>
    <lineage>
        <taxon>Bacteria</taxon>
        <taxon>Pseudomonadati</taxon>
        <taxon>Pseudomonadota</taxon>
        <taxon>Gammaproteobacteria</taxon>
        <taxon>Enterobacterales</taxon>
        <taxon>Enterobacteriaceae</taxon>
        <taxon>Enterobacter</taxon>
        <taxon>Enterobacter cloacae complex</taxon>
    </lineage>
</organism>
<accession>A0A376F3P5</accession>
<dbReference type="PANTHER" id="PTHR41533">
    <property type="entry name" value="L,D-TRANSPEPTIDASE HI_1667-RELATED"/>
    <property type="match status" value="1"/>
</dbReference>
<gene>
    <name evidence="2" type="ORF">NCTC12123_01039</name>
</gene>
<feature type="domain" description="L,D-transpeptidase scaffold" evidence="1">
    <location>
        <begin position="2"/>
        <end position="122"/>
    </location>
</feature>
<dbReference type="EMBL" id="UFYI01000007">
    <property type="protein sequence ID" value="STD18934.1"/>
    <property type="molecule type" value="Genomic_DNA"/>
</dbReference>
<name>A0A376F3P5_ENTAS</name>
<sequence length="277" mass="29998">MKPMWENRDAVRAFQQQLAEVAIAGFQPQFTKWVELLTDPAVTGQARDVVLSDAMMGYLQFVAGIPVNGNRWLYSDKPYKLATPALSVINQWQLALDNGELPRFIASLAPAHPHYATLHQSLLALVGDTRPWPQMRGTATLRPGQWSSDVPALREILMRSGILEGGPKIALPGDDPQSVAVSPSAPVKEKKAVVLSNKPAAYDRELVAAVKTVPGRSGTGGRWRHWPDDARLAERIACAAGRGAGAQYSAFALAAGNALYRDYGKHPGVFPGLLSGW</sequence>
<evidence type="ECO:0000259" key="1">
    <source>
        <dbReference type="Pfam" id="PF20142"/>
    </source>
</evidence>
<dbReference type="PANTHER" id="PTHR41533:SF1">
    <property type="entry name" value="L,D-TRANSPEPTIDASE YCBB-RELATED"/>
    <property type="match status" value="1"/>
</dbReference>
<dbReference type="InterPro" id="IPR052905">
    <property type="entry name" value="LD-transpeptidase_YkuD-like"/>
</dbReference>
<dbReference type="AlphaFoldDB" id="A0A376F3P5"/>
<protein>
    <submittedName>
        <fullName evidence="2">ErfK/YbiS/YcfS/YnhG family protein</fullName>
    </submittedName>
</protein>
<evidence type="ECO:0000313" key="2">
    <source>
        <dbReference type="EMBL" id="STD18934.1"/>
    </source>
</evidence>
<proteinExistence type="predicted"/>
<dbReference type="InterPro" id="IPR045380">
    <property type="entry name" value="LD_TPept_scaffold_dom"/>
</dbReference>